<dbReference type="Gene3D" id="3.40.50.2300">
    <property type="match status" value="1"/>
</dbReference>
<dbReference type="SMR" id="C7M2G1"/>
<dbReference type="KEGG" id="afo:Afer_0236"/>
<keyword evidence="4" id="KW-1185">Reference proteome</keyword>
<keyword evidence="1" id="KW-0597">Phosphoprotein</keyword>
<dbReference type="PROSITE" id="PS50110">
    <property type="entry name" value="RESPONSE_REGULATORY"/>
    <property type="match status" value="1"/>
</dbReference>
<evidence type="ECO:0000313" key="4">
    <source>
        <dbReference type="Proteomes" id="UP000000771"/>
    </source>
</evidence>
<dbReference type="InterPro" id="IPR001789">
    <property type="entry name" value="Sig_transdc_resp-reg_receiver"/>
</dbReference>
<dbReference type="Pfam" id="PF00072">
    <property type="entry name" value="Response_reg"/>
    <property type="match status" value="1"/>
</dbReference>
<feature type="modified residue" description="4-aspartylphosphate" evidence="1">
    <location>
        <position position="52"/>
    </location>
</feature>
<organism evidence="3 4">
    <name type="scientific">Acidimicrobium ferrooxidans (strain DSM 10331 / JCM 15462 / NBRC 103882 / ICP)</name>
    <dbReference type="NCBI Taxonomy" id="525909"/>
    <lineage>
        <taxon>Bacteria</taxon>
        <taxon>Bacillati</taxon>
        <taxon>Actinomycetota</taxon>
        <taxon>Acidimicrobiia</taxon>
        <taxon>Acidimicrobiales</taxon>
        <taxon>Acidimicrobiaceae</taxon>
        <taxon>Acidimicrobium</taxon>
    </lineage>
</organism>
<sequence length="156" mass="16671">MARILIATDAPEVRDELVATLADGDYELWGVDEGRRVRRAVAELDPELVVLDAHIGTMGGIACTVDLRLEADAGRLRPTRVLLLLDRRADVFTAKRARVDGFVVRPASPVLIRTAVREVLEGGVFIDHSYQPVLAPVPASSVALGVAGAAAPEELA</sequence>
<dbReference type="GO" id="GO:0000160">
    <property type="term" value="P:phosphorelay signal transduction system"/>
    <property type="evidence" value="ECO:0007669"/>
    <property type="project" value="InterPro"/>
</dbReference>
<dbReference type="Proteomes" id="UP000000771">
    <property type="component" value="Chromosome"/>
</dbReference>
<dbReference type="STRING" id="525909.Afer_0236"/>
<dbReference type="eggNOG" id="COG2197">
    <property type="taxonomic scope" value="Bacteria"/>
</dbReference>
<reference evidence="3 4" key="1">
    <citation type="journal article" date="2009" name="Stand. Genomic Sci.">
        <title>Complete genome sequence of Acidimicrobium ferrooxidans type strain (ICP).</title>
        <authorList>
            <person name="Clum A."/>
            <person name="Nolan M."/>
            <person name="Lang E."/>
            <person name="Glavina Del Rio T."/>
            <person name="Tice H."/>
            <person name="Copeland A."/>
            <person name="Cheng J.F."/>
            <person name="Lucas S."/>
            <person name="Chen F."/>
            <person name="Bruce D."/>
            <person name="Goodwin L."/>
            <person name="Pitluck S."/>
            <person name="Ivanova N."/>
            <person name="Mavrommatis K."/>
            <person name="Mikhailova N."/>
            <person name="Pati A."/>
            <person name="Chen A."/>
            <person name="Palaniappan K."/>
            <person name="Goker M."/>
            <person name="Spring S."/>
            <person name="Land M."/>
            <person name="Hauser L."/>
            <person name="Chang Y.J."/>
            <person name="Jeffries C.C."/>
            <person name="Chain P."/>
            <person name="Bristow J."/>
            <person name="Eisen J.A."/>
            <person name="Markowitz V."/>
            <person name="Hugenholtz P."/>
            <person name="Kyrpides N.C."/>
            <person name="Klenk H.P."/>
            <person name="Lapidus A."/>
        </authorList>
    </citation>
    <scope>NUCLEOTIDE SEQUENCE [LARGE SCALE GENOMIC DNA]</scope>
    <source>
        <strain evidence="4">DSM 10331 / JCM 15462 / NBRC 103882 / ICP</strain>
    </source>
</reference>
<gene>
    <name evidence="3" type="ordered locus">Afer_0236</name>
</gene>
<proteinExistence type="predicted"/>
<dbReference type="HOGENOM" id="CLU_1812258_0_0_11"/>
<evidence type="ECO:0000259" key="2">
    <source>
        <dbReference type="PROSITE" id="PS50110"/>
    </source>
</evidence>
<evidence type="ECO:0000313" key="3">
    <source>
        <dbReference type="EMBL" id="ACU53205.1"/>
    </source>
</evidence>
<dbReference type="SMART" id="SM00448">
    <property type="entry name" value="REC"/>
    <property type="match status" value="1"/>
</dbReference>
<accession>C7M2G1</accession>
<dbReference type="SUPFAM" id="SSF52172">
    <property type="entry name" value="CheY-like"/>
    <property type="match status" value="1"/>
</dbReference>
<dbReference type="InterPro" id="IPR011006">
    <property type="entry name" value="CheY-like_superfamily"/>
</dbReference>
<feature type="domain" description="Response regulatory" evidence="2">
    <location>
        <begin position="3"/>
        <end position="120"/>
    </location>
</feature>
<protein>
    <submittedName>
        <fullName evidence="3">Response regulator receiver protein</fullName>
    </submittedName>
</protein>
<dbReference type="RefSeq" id="WP_015797710.1">
    <property type="nucleotide sequence ID" value="NC_013124.1"/>
</dbReference>
<evidence type="ECO:0000256" key="1">
    <source>
        <dbReference type="PROSITE-ProRule" id="PRU00169"/>
    </source>
</evidence>
<dbReference type="EMBL" id="CP001631">
    <property type="protein sequence ID" value="ACU53205.1"/>
    <property type="molecule type" value="Genomic_DNA"/>
</dbReference>
<name>C7M2G1_ACIFD</name>
<dbReference type="AlphaFoldDB" id="C7M2G1"/>
<dbReference type="OrthoDB" id="5244598at2"/>